<protein>
    <submittedName>
        <fullName evidence="8">2-octaprenyl-6-methoxyphenol hydroxylase</fullName>
    </submittedName>
</protein>
<evidence type="ECO:0000256" key="2">
    <source>
        <dbReference type="ARBA" id="ARBA00004749"/>
    </source>
</evidence>
<keyword evidence="5" id="KW-0274">FAD</keyword>
<dbReference type="GO" id="GO:0016705">
    <property type="term" value="F:oxidoreductase activity, acting on paired donors, with incorporation or reduction of molecular oxygen"/>
    <property type="evidence" value="ECO:0007669"/>
    <property type="project" value="InterPro"/>
</dbReference>
<reference evidence="8 9" key="1">
    <citation type="submission" date="2016-12" db="EMBL/GenBank/DDBJ databases">
        <title>Complete genome sequence of Thauera chlorobenzoica, a Betaproteobacterium degrading haloaromatics anaerobically to CO2 and halides.</title>
        <authorList>
            <person name="Goris T."/>
            <person name="Mergelsberg M."/>
            <person name="Boll M."/>
        </authorList>
    </citation>
    <scope>NUCLEOTIDE SEQUENCE [LARGE SCALE GENOMIC DNA]</scope>
    <source>
        <strain evidence="8 9">3CB1</strain>
    </source>
</reference>
<evidence type="ECO:0000256" key="3">
    <source>
        <dbReference type="ARBA" id="ARBA00005349"/>
    </source>
</evidence>
<dbReference type="EMBL" id="CP018839">
    <property type="protein sequence ID" value="APR04874.1"/>
    <property type="molecule type" value="Genomic_DNA"/>
</dbReference>
<name>A0A1H5SBV4_9RHOO</name>
<dbReference type="AlphaFoldDB" id="A0A1H5SBV4"/>
<sequence length="407" mass="42914">MAERADERIHDLLIVGAGPVGLALALALKDAGLDVVLVDARTRAAVAADPRDLALAHGSRLMLERLGVWEAIPKTAIEHIHISQQGGLGRTLIDAEEHGLPALGYVASAGALAAALRAAVDAAGITVMDETEVTGLIPAADAVTARLGGAGRLAATLRARLAACAEGGLGADDPDVVEQDYHQDALIAVADAAGGHRHTAFERFTGEGPLALLPRGEGYALVHVVRPDRAAALLALDDAGYLARLQAHLGHRVRLTGIGARHRYPLRLRYRRMVAGERTVWLGNAAQTLHPVAGQGFNLALRDVWTLAELLQRRKAEAAAGSAREGAGGQAAAFDPGCAALLAAYARGRDLDRFGTMRFTDGLVRVFSNDFAPLRHARGAALFALDLLPPLRGFIARRMMFGARAWP</sequence>
<dbReference type="Gene3D" id="3.50.50.60">
    <property type="entry name" value="FAD/NAD(P)-binding domain"/>
    <property type="match status" value="2"/>
</dbReference>
<keyword evidence="6" id="KW-0560">Oxidoreductase</keyword>
<dbReference type="GO" id="GO:0004497">
    <property type="term" value="F:monooxygenase activity"/>
    <property type="evidence" value="ECO:0007669"/>
    <property type="project" value="UniProtKB-KW"/>
</dbReference>
<comment type="cofactor">
    <cofactor evidence="1">
        <name>FAD</name>
        <dbReference type="ChEBI" id="CHEBI:57692"/>
    </cofactor>
</comment>
<gene>
    <name evidence="8" type="ORF">Tchl_2028</name>
</gene>
<dbReference type="KEGG" id="tcl:Tchl_2028"/>
<dbReference type="SUPFAM" id="SSF51905">
    <property type="entry name" value="FAD/NAD(P)-binding domain"/>
    <property type="match status" value="1"/>
</dbReference>
<dbReference type="Proteomes" id="UP000185739">
    <property type="component" value="Chromosome"/>
</dbReference>
<proteinExistence type="inferred from homology"/>
<comment type="pathway">
    <text evidence="2">Cofactor biosynthesis; ubiquinone biosynthesis.</text>
</comment>
<dbReference type="InterPro" id="IPR010971">
    <property type="entry name" value="UbiH/COQ6"/>
</dbReference>
<accession>A0A1H5SBV4</accession>
<dbReference type="InterPro" id="IPR036188">
    <property type="entry name" value="FAD/NAD-bd_sf"/>
</dbReference>
<evidence type="ECO:0000256" key="7">
    <source>
        <dbReference type="ARBA" id="ARBA00023033"/>
    </source>
</evidence>
<keyword evidence="7" id="KW-0503">Monooxygenase</keyword>
<dbReference type="STRING" id="96773.Tchl_2028"/>
<organism evidence="8 9">
    <name type="scientific">Thauera chlorobenzoica</name>
    <dbReference type="NCBI Taxonomy" id="96773"/>
    <lineage>
        <taxon>Bacteria</taxon>
        <taxon>Pseudomonadati</taxon>
        <taxon>Pseudomonadota</taxon>
        <taxon>Betaproteobacteria</taxon>
        <taxon>Rhodocyclales</taxon>
        <taxon>Zoogloeaceae</taxon>
        <taxon>Thauera</taxon>
    </lineage>
</organism>
<evidence type="ECO:0000256" key="6">
    <source>
        <dbReference type="ARBA" id="ARBA00023002"/>
    </source>
</evidence>
<dbReference type="PANTHER" id="PTHR43876:SF7">
    <property type="entry name" value="UBIQUINONE BIOSYNTHESIS MONOOXYGENASE COQ6, MITOCHONDRIAL"/>
    <property type="match status" value="1"/>
</dbReference>
<dbReference type="PRINTS" id="PR00420">
    <property type="entry name" value="RNGMNOXGNASE"/>
</dbReference>
<dbReference type="PANTHER" id="PTHR43876">
    <property type="entry name" value="UBIQUINONE BIOSYNTHESIS MONOOXYGENASE COQ6, MITOCHONDRIAL"/>
    <property type="match status" value="1"/>
</dbReference>
<evidence type="ECO:0000313" key="8">
    <source>
        <dbReference type="EMBL" id="APR04874.1"/>
    </source>
</evidence>
<dbReference type="RefSeq" id="WP_075148298.1">
    <property type="nucleotide sequence ID" value="NZ_CP018839.1"/>
</dbReference>
<dbReference type="InterPro" id="IPR051205">
    <property type="entry name" value="UbiH/COQ6_monooxygenase"/>
</dbReference>
<keyword evidence="4" id="KW-0285">Flavoprotein</keyword>
<dbReference type="GO" id="GO:0006744">
    <property type="term" value="P:ubiquinone biosynthetic process"/>
    <property type="evidence" value="ECO:0007669"/>
    <property type="project" value="UniProtKB-UniPathway"/>
</dbReference>
<dbReference type="GO" id="GO:0071949">
    <property type="term" value="F:FAD binding"/>
    <property type="evidence" value="ECO:0007669"/>
    <property type="project" value="InterPro"/>
</dbReference>
<keyword evidence="9" id="KW-1185">Reference proteome</keyword>
<dbReference type="UniPathway" id="UPA00232"/>
<dbReference type="NCBIfam" id="TIGR01988">
    <property type="entry name" value="Ubi-OHases"/>
    <property type="match status" value="1"/>
</dbReference>
<evidence type="ECO:0000256" key="1">
    <source>
        <dbReference type="ARBA" id="ARBA00001974"/>
    </source>
</evidence>
<evidence type="ECO:0000256" key="4">
    <source>
        <dbReference type="ARBA" id="ARBA00022630"/>
    </source>
</evidence>
<dbReference type="OrthoDB" id="9769565at2"/>
<evidence type="ECO:0000313" key="9">
    <source>
        <dbReference type="Proteomes" id="UP000185739"/>
    </source>
</evidence>
<dbReference type="InterPro" id="IPR002938">
    <property type="entry name" value="FAD-bd"/>
</dbReference>
<dbReference type="Pfam" id="PF01494">
    <property type="entry name" value="FAD_binding_3"/>
    <property type="match status" value="1"/>
</dbReference>
<evidence type="ECO:0000256" key="5">
    <source>
        <dbReference type="ARBA" id="ARBA00022827"/>
    </source>
</evidence>
<comment type="similarity">
    <text evidence="3">Belongs to the UbiH/COQ6 family.</text>
</comment>